<sequence>MEGFRKAYAVPERAINWFPGHMAKGLRLMQEKLSTIDLLIEARDARIPLSSINPKFEELLAAIPRNGSGRTIASRLTRVIVYNKSDLIPSDSQSAIRDRMLPYTKDQILFTAADLNLNIKKILDVARQKAEKDPLKYPFLNVMVVGMPNVGKSSLINALRRAGVNKGKVVQTGGQPGVTRSIGCNIKVWDDPPIYLVDTPGVMIPHIPDPLISLKVALTGNLLCFSLNQRWHP</sequence>
<organism evidence="1 2">
    <name type="scientific">Entomophthora muscae</name>
    <dbReference type="NCBI Taxonomy" id="34485"/>
    <lineage>
        <taxon>Eukaryota</taxon>
        <taxon>Fungi</taxon>
        <taxon>Fungi incertae sedis</taxon>
        <taxon>Zoopagomycota</taxon>
        <taxon>Entomophthoromycotina</taxon>
        <taxon>Entomophthoromycetes</taxon>
        <taxon>Entomophthorales</taxon>
        <taxon>Entomophthoraceae</taxon>
        <taxon>Entomophthora</taxon>
    </lineage>
</organism>
<comment type="caution">
    <text evidence="1">The sequence shown here is derived from an EMBL/GenBank/DDBJ whole genome shotgun (WGS) entry which is preliminary data.</text>
</comment>
<dbReference type="Proteomes" id="UP001165960">
    <property type="component" value="Unassembled WGS sequence"/>
</dbReference>
<name>A0ACC2SHY9_9FUNG</name>
<gene>
    <name evidence="1" type="primary">mtg1_2</name>
    <name evidence="1" type="ORF">DSO57_1015942</name>
</gene>
<proteinExistence type="predicted"/>
<keyword evidence="2" id="KW-1185">Reference proteome</keyword>
<accession>A0ACC2SHY9</accession>
<dbReference type="EMBL" id="QTSX02005034">
    <property type="protein sequence ID" value="KAJ9061910.1"/>
    <property type="molecule type" value="Genomic_DNA"/>
</dbReference>
<evidence type="ECO:0000313" key="1">
    <source>
        <dbReference type="EMBL" id="KAJ9061910.1"/>
    </source>
</evidence>
<protein>
    <submittedName>
        <fullName evidence="1">Mitochondrial GTPase 1</fullName>
    </submittedName>
</protein>
<reference evidence="1" key="1">
    <citation type="submission" date="2022-04" db="EMBL/GenBank/DDBJ databases">
        <title>Genome of the entomopathogenic fungus Entomophthora muscae.</title>
        <authorList>
            <person name="Elya C."/>
            <person name="Lovett B.R."/>
            <person name="Lee E."/>
            <person name="Macias A.M."/>
            <person name="Hajek A.E."/>
            <person name="De Bivort B.L."/>
            <person name="Kasson M.T."/>
            <person name="De Fine Licht H.H."/>
            <person name="Stajich J.E."/>
        </authorList>
    </citation>
    <scope>NUCLEOTIDE SEQUENCE</scope>
    <source>
        <strain evidence="1">Berkeley</strain>
    </source>
</reference>
<evidence type="ECO:0000313" key="2">
    <source>
        <dbReference type="Proteomes" id="UP001165960"/>
    </source>
</evidence>